<dbReference type="EMBL" id="RSDW01000001">
    <property type="protein sequence ID" value="RSL18333.1"/>
    <property type="molecule type" value="Genomic_DNA"/>
</dbReference>
<dbReference type="AlphaFoldDB" id="A0A3R9WJ03"/>
<accession>A0A3R9WJ03</accession>
<dbReference type="PANTHER" id="PTHR43143">
    <property type="entry name" value="METALLOPHOSPHOESTERASE, CALCINEURIN SUPERFAMILY"/>
    <property type="match status" value="1"/>
</dbReference>
<evidence type="ECO:0000256" key="1">
    <source>
        <dbReference type="SAM" id="MobiDB-lite"/>
    </source>
</evidence>
<feature type="domain" description="Calcineurin-like phosphoesterase" evidence="2">
    <location>
        <begin position="84"/>
        <end position="275"/>
    </location>
</feature>
<evidence type="ECO:0000259" key="2">
    <source>
        <dbReference type="Pfam" id="PF00149"/>
    </source>
</evidence>
<feature type="region of interest" description="Disordered" evidence="1">
    <location>
        <begin position="1"/>
        <end position="32"/>
    </location>
</feature>
<evidence type="ECO:0000313" key="4">
    <source>
        <dbReference type="Proteomes" id="UP000269669"/>
    </source>
</evidence>
<dbReference type="OrthoDB" id="9780884at2"/>
<protein>
    <submittedName>
        <fullName evidence="3">Calcineurin-like phosphoesterase family protein</fullName>
    </submittedName>
</protein>
<name>A0A3R9WJ03_9BACT</name>
<proteinExistence type="predicted"/>
<dbReference type="Pfam" id="PF00149">
    <property type="entry name" value="Metallophos"/>
    <property type="match status" value="1"/>
</dbReference>
<dbReference type="Gene3D" id="3.60.21.10">
    <property type="match status" value="1"/>
</dbReference>
<dbReference type="Proteomes" id="UP000269669">
    <property type="component" value="Unassembled WGS sequence"/>
</dbReference>
<dbReference type="PANTHER" id="PTHR43143:SF6">
    <property type="entry name" value="BLL3016 PROTEIN"/>
    <property type="match status" value="1"/>
</dbReference>
<reference evidence="3 4" key="1">
    <citation type="submission" date="2018-12" db="EMBL/GenBank/DDBJ databases">
        <title>Sequencing of bacterial isolates from soil warming experiment in Harvard Forest, Massachusetts, USA.</title>
        <authorList>
            <person name="Deangelis K."/>
        </authorList>
    </citation>
    <scope>NUCLEOTIDE SEQUENCE [LARGE SCALE GENOMIC DNA]</scope>
    <source>
        <strain evidence="3 4">EB153</strain>
    </source>
</reference>
<feature type="compositionally biased region" description="Low complexity" evidence="1">
    <location>
        <begin position="16"/>
        <end position="32"/>
    </location>
</feature>
<dbReference type="InterPro" id="IPR006311">
    <property type="entry name" value="TAT_signal"/>
</dbReference>
<gene>
    <name evidence="3" type="ORF">EDE15_3896</name>
</gene>
<dbReference type="InterPro" id="IPR051918">
    <property type="entry name" value="STPP_CPPED1"/>
</dbReference>
<feature type="compositionally biased region" description="Basic and acidic residues" evidence="1">
    <location>
        <begin position="1"/>
        <end position="13"/>
    </location>
</feature>
<dbReference type="InterPro" id="IPR004843">
    <property type="entry name" value="Calcineurin-like_PHP"/>
</dbReference>
<dbReference type="InterPro" id="IPR029052">
    <property type="entry name" value="Metallo-depent_PP-like"/>
</dbReference>
<sequence length="344" mass="36872">MNHKHDTAPELHLSDTTAATREAATTEPITPAEDGIDRRNFLSCMAWAGTGLLWTLAGGVPTSRLFAATGKETAAPQPSSSSFSFVQISDSHIGFNKAANQDVAGTLRLAINKINAIHTSSPDFMLHTGDITQSSKAAEFDTAQQIIKEAKVGQTFYVPGEHDTALDDGALYRERFGKGTVGNGWYSFNHKGVHFIGLNNVLQIDAMGKLGAEQLSWLKQDLASLSASTPIVIFAHIPLWMVYPDWGWGTQDGAEALSYLKRFGSVTVLNGHIHQIVQKVEGNIAFHTATSTAFPQPAPGKAPNPGPMVVPAANLQKVLGVTKVKFVSRASHLAIVDSSLADFV</sequence>
<dbReference type="RefSeq" id="WP_125486708.1">
    <property type="nucleotide sequence ID" value="NZ_RSDW01000001.1"/>
</dbReference>
<dbReference type="PROSITE" id="PS51318">
    <property type="entry name" value="TAT"/>
    <property type="match status" value="1"/>
</dbReference>
<comment type="caution">
    <text evidence="3">The sequence shown here is derived from an EMBL/GenBank/DDBJ whole genome shotgun (WGS) entry which is preliminary data.</text>
</comment>
<dbReference type="GO" id="GO:0016787">
    <property type="term" value="F:hydrolase activity"/>
    <property type="evidence" value="ECO:0007669"/>
    <property type="project" value="InterPro"/>
</dbReference>
<evidence type="ECO:0000313" key="3">
    <source>
        <dbReference type="EMBL" id="RSL18333.1"/>
    </source>
</evidence>
<dbReference type="SUPFAM" id="SSF56300">
    <property type="entry name" value="Metallo-dependent phosphatases"/>
    <property type="match status" value="1"/>
</dbReference>
<keyword evidence="4" id="KW-1185">Reference proteome</keyword>
<organism evidence="3 4">
    <name type="scientific">Edaphobacter aggregans</name>
    <dbReference type="NCBI Taxonomy" id="570835"/>
    <lineage>
        <taxon>Bacteria</taxon>
        <taxon>Pseudomonadati</taxon>
        <taxon>Acidobacteriota</taxon>
        <taxon>Terriglobia</taxon>
        <taxon>Terriglobales</taxon>
        <taxon>Acidobacteriaceae</taxon>
        <taxon>Edaphobacter</taxon>
    </lineage>
</organism>